<feature type="transmembrane region" description="Helical" evidence="7">
    <location>
        <begin position="291"/>
        <end position="318"/>
    </location>
</feature>
<feature type="transmembrane region" description="Helical" evidence="7">
    <location>
        <begin position="150"/>
        <end position="173"/>
    </location>
</feature>
<proteinExistence type="inferred from homology"/>
<keyword evidence="6 7" id="KW-0472">Membrane</keyword>
<dbReference type="GO" id="GO:0055085">
    <property type="term" value="P:transmembrane transport"/>
    <property type="evidence" value="ECO:0007669"/>
    <property type="project" value="InterPro"/>
</dbReference>
<name>A0A0R2TLV2_9GAMM</name>
<feature type="transmembrane region" description="Helical" evidence="7">
    <location>
        <begin position="97"/>
        <end position="117"/>
    </location>
</feature>
<dbReference type="FunFam" id="1.10.3720.10:FF:000088">
    <property type="entry name" value="Iron(III) ABC transporter, permease protein"/>
    <property type="match status" value="1"/>
</dbReference>
<dbReference type="InterPro" id="IPR035906">
    <property type="entry name" value="MetI-like_sf"/>
</dbReference>
<keyword evidence="2 7" id="KW-0813">Transport</keyword>
<feature type="transmembrane region" description="Helical" evidence="7">
    <location>
        <begin position="413"/>
        <end position="434"/>
    </location>
</feature>
<evidence type="ECO:0000259" key="8">
    <source>
        <dbReference type="PROSITE" id="PS50928"/>
    </source>
</evidence>
<dbReference type="Pfam" id="PF00528">
    <property type="entry name" value="BPD_transp_1"/>
    <property type="match status" value="2"/>
</dbReference>
<feature type="transmembrane region" description="Helical" evidence="7">
    <location>
        <begin position="21"/>
        <end position="46"/>
    </location>
</feature>
<feature type="domain" description="ABC transmembrane type-1" evidence="8">
    <location>
        <begin position="62"/>
        <end position="269"/>
    </location>
</feature>
<comment type="caution">
    <text evidence="9">The sequence shown here is derived from an EMBL/GenBank/DDBJ whole genome shotgun (WGS) entry which is preliminary data.</text>
</comment>
<dbReference type="PANTHER" id="PTHR30183">
    <property type="entry name" value="MOLYBDENUM TRANSPORT SYSTEM PERMEASE PROTEIN MODB"/>
    <property type="match status" value="1"/>
</dbReference>
<evidence type="ECO:0000256" key="7">
    <source>
        <dbReference type="RuleBase" id="RU363032"/>
    </source>
</evidence>
<evidence type="ECO:0000313" key="9">
    <source>
        <dbReference type="EMBL" id="KRO85773.1"/>
    </source>
</evidence>
<dbReference type="PROSITE" id="PS50928">
    <property type="entry name" value="ABC_TM1"/>
    <property type="match status" value="2"/>
</dbReference>
<dbReference type="EMBL" id="LIBE01000003">
    <property type="protein sequence ID" value="KRO85773.1"/>
    <property type="molecule type" value="Genomic_DNA"/>
</dbReference>
<keyword evidence="3" id="KW-1003">Cell membrane</keyword>
<feature type="transmembrane region" description="Helical" evidence="7">
    <location>
        <begin position="248"/>
        <end position="270"/>
    </location>
</feature>
<feature type="transmembrane region" description="Helical" evidence="7">
    <location>
        <begin position="338"/>
        <end position="362"/>
    </location>
</feature>
<dbReference type="AlphaFoldDB" id="A0A0R2TLV2"/>
<keyword evidence="4 7" id="KW-0812">Transmembrane</keyword>
<dbReference type="Proteomes" id="UP000051547">
    <property type="component" value="Unassembled WGS sequence"/>
</dbReference>
<comment type="similarity">
    <text evidence="7">Belongs to the binding-protein-dependent transport system permease family.</text>
</comment>
<dbReference type="InterPro" id="IPR000515">
    <property type="entry name" value="MetI-like"/>
</dbReference>
<dbReference type="GO" id="GO:0005886">
    <property type="term" value="C:plasma membrane"/>
    <property type="evidence" value="ECO:0007669"/>
    <property type="project" value="UniProtKB-SubCell"/>
</dbReference>
<comment type="subcellular location">
    <subcellularLocation>
        <location evidence="1 7">Cell membrane</location>
        <topology evidence="1 7">Multi-pass membrane protein</topology>
    </subcellularLocation>
</comment>
<organism evidence="9 10">
    <name type="scientific">OM182 bacterium BACL3 MAG-120920-bin41</name>
    <dbReference type="NCBI Taxonomy" id="1655580"/>
    <lineage>
        <taxon>Bacteria</taxon>
        <taxon>Pseudomonadati</taxon>
        <taxon>Pseudomonadota</taxon>
        <taxon>Gammaproteobacteria</taxon>
        <taxon>OMG group</taxon>
        <taxon>OM182 clade</taxon>
    </lineage>
</organism>
<dbReference type="SUPFAM" id="SSF161098">
    <property type="entry name" value="MetI-like"/>
    <property type="match status" value="2"/>
</dbReference>
<feature type="transmembrane region" description="Helical" evidence="7">
    <location>
        <begin position="477"/>
        <end position="494"/>
    </location>
</feature>
<accession>A0A0R2TLV2</accession>
<evidence type="ECO:0000256" key="4">
    <source>
        <dbReference type="ARBA" id="ARBA00022692"/>
    </source>
</evidence>
<evidence type="ECO:0000256" key="2">
    <source>
        <dbReference type="ARBA" id="ARBA00022448"/>
    </source>
</evidence>
<gene>
    <name evidence="9" type="ORF">ABR72_08300</name>
</gene>
<keyword evidence="5 7" id="KW-1133">Transmembrane helix</keyword>
<evidence type="ECO:0000256" key="1">
    <source>
        <dbReference type="ARBA" id="ARBA00004651"/>
    </source>
</evidence>
<feature type="transmembrane region" description="Helical" evidence="7">
    <location>
        <begin position="194"/>
        <end position="216"/>
    </location>
</feature>
<feature type="transmembrane region" description="Helical" evidence="7">
    <location>
        <begin position="527"/>
        <end position="545"/>
    </location>
</feature>
<evidence type="ECO:0000313" key="10">
    <source>
        <dbReference type="Proteomes" id="UP000051547"/>
    </source>
</evidence>
<feature type="transmembrane region" description="Helical" evidence="7">
    <location>
        <begin position="66"/>
        <end position="90"/>
    </location>
</feature>
<evidence type="ECO:0000256" key="6">
    <source>
        <dbReference type="ARBA" id="ARBA00023136"/>
    </source>
</evidence>
<reference evidence="9 10" key="1">
    <citation type="submission" date="2015-10" db="EMBL/GenBank/DDBJ databases">
        <title>Metagenome-Assembled Genomes uncover a global brackish microbiome.</title>
        <authorList>
            <person name="Hugerth L.W."/>
            <person name="Larsson J."/>
            <person name="Alneberg J."/>
            <person name="Lindh M.V."/>
            <person name="Legrand C."/>
            <person name="Pinhassi J."/>
            <person name="Andersson A.F."/>
        </authorList>
    </citation>
    <scope>NUCLEOTIDE SEQUENCE [LARGE SCALE GENOMIC DNA]</scope>
    <source>
        <strain evidence="9">BACL4 MAG-120920-bin41</strain>
    </source>
</reference>
<feature type="transmembrane region" description="Helical" evidence="7">
    <location>
        <begin position="383"/>
        <end position="401"/>
    </location>
</feature>
<protein>
    <submittedName>
        <fullName evidence="9">Iron ABC transporter permease</fullName>
    </submittedName>
</protein>
<evidence type="ECO:0000256" key="5">
    <source>
        <dbReference type="ARBA" id="ARBA00022989"/>
    </source>
</evidence>
<dbReference type="CDD" id="cd06261">
    <property type="entry name" value="TM_PBP2"/>
    <property type="match status" value="2"/>
</dbReference>
<dbReference type="PANTHER" id="PTHR30183:SF2">
    <property type="entry name" value="IRON UTILIZATION PROTEIN"/>
    <property type="match status" value="1"/>
</dbReference>
<sequence>MVSPVKRNQTRPRLSQLRPWPLSLLVLSMLLATPIVVVVSSVFFSAGDIWTHLLDTVLTRYARNSLLLMAGVSVGVLALGILPAWLVTVYRFPGSKILEWALLLPLAIPAYIIAYTYTGMLDVAGPLQSALREAFEWRYGDYWFPEIRSLGGAIAMLSLVFYPYVYLLARAAFAEQSGSVMEAARSLGCSQRSAFVRVALPLARPAIVVGLSIALMETLADYGTVQYFGISTFTTGIYRTWNGLGSSIGAAQLSALLLGFVFVLVSLEAWSRQQSQFFNTGARNRPSTPGTLRGLSLCLAYAVCGLPVLLGFVVPFMQLLVWASITYDTILTRDFAGYLFNSVTLAAITAIAALGLALFIAYGKRVFPSQLTRASSRLVGLGYALPGTVVAIGVLVPFAWFDNRLSEFMVATFDYNTGLLLSGTVFILVFAYLVRFLPIALNTVDAGLAKIRPSMDETGRSMGFSPAALLRRVHIPIMRGSLATALLLVFVDVLKELPATLLLRPFNFNTLAIRTYELANEERLADAAGPALAIVLASLIPVILLSRTLRQAGEAPSSLPQGSSISDESK</sequence>
<feature type="domain" description="ABC transmembrane type-1" evidence="8">
    <location>
        <begin position="339"/>
        <end position="545"/>
    </location>
</feature>
<dbReference type="Gene3D" id="1.10.3720.10">
    <property type="entry name" value="MetI-like"/>
    <property type="match status" value="2"/>
</dbReference>
<evidence type="ECO:0000256" key="3">
    <source>
        <dbReference type="ARBA" id="ARBA00022475"/>
    </source>
</evidence>